<dbReference type="GO" id="GO:0008160">
    <property type="term" value="F:protein tyrosine phosphatase activator activity"/>
    <property type="evidence" value="ECO:0007669"/>
    <property type="project" value="TreeGrafter"/>
</dbReference>
<dbReference type="RefSeq" id="XP_025595264.1">
    <property type="nucleotide sequence ID" value="XM_025741073.1"/>
</dbReference>
<feature type="compositionally biased region" description="Low complexity" evidence="9">
    <location>
        <begin position="29"/>
        <end position="42"/>
    </location>
</feature>
<evidence type="ECO:0000313" key="11">
    <source>
        <dbReference type="Proteomes" id="UP000245946"/>
    </source>
</evidence>
<evidence type="ECO:0000256" key="9">
    <source>
        <dbReference type="SAM" id="MobiDB-lite"/>
    </source>
</evidence>
<keyword evidence="4 8" id="KW-0963">Cytoplasm</keyword>
<comment type="catalytic activity">
    <reaction evidence="1 8">
        <text>[protein]-peptidylproline (omega=180) = [protein]-peptidylproline (omega=0)</text>
        <dbReference type="Rhea" id="RHEA:16237"/>
        <dbReference type="Rhea" id="RHEA-COMP:10747"/>
        <dbReference type="Rhea" id="RHEA-COMP:10748"/>
        <dbReference type="ChEBI" id="CHEBI:83833"/>
        <dbReference type="ChEBI" id="CHEBI:83834"/>
        <dbReference type="EC" id="5.2.1.8"/>
    </reaction>
</comment>
<keyword evidence="5 8" id="KW-0697">Rotamase</keyword>
<organism evidence="10 11">
    <name type="scientific">Tilletiopsis washingtonensis</name>
    <dbReference type="NCBI Taxonomy" id="58919"/>
    <lineage>
        <taxon>Eukaryota</taxon>
        <taxon>Fungi</taxon>
        <taxon>Dikarya</taxon>
        <taxon>Basidiomycota</taxon>
        <taxon>Ustilaginomycotina</taxon>
        <taxon>Exobasidiomycetes</taxon>
        <taxon>Entylomatales</taxon>
        <taxon>Entylomatales incertae sedis</taxon>
        <taxon>Tilletiopsis</taxon>
    </lineage>
</organism>
<accession>A0A316Z461</accession>
<dbReference type="Proteomes" id="UP000245946">
    <property type="component" value="Unassembled WGS sequence"/>
</dbReference>
<dbReference type="Pfam" id="PF03095">
    <property type="entry name" value="PTPA"/>
    <property type="match status" value="1"/>
</dbReference>
<feature type="region of interest" description="Disordered" evidence="9">
    <location>
        <begin position="432"/>
        <end position="457"/>
    </location>
</feature>
<dbReference type="EC" id="5.2.1.8" evidence="8"/>
<dbReference type="PANTHER" id="PTHR10012:SF5">
    <property type="entry name" value="SERINE_THREONINE-PROTEIN PHOSPHATASE 2A ACTIVATOR 2"/>
    <property type="match status" value="1"/>
</dbReference>
<gene>
    <name evidence="10" type="ORF">FA09DRAFT_323081</name>
</gene>
<evidence type="ECO:0000256" key="8">
    <source>
        <dbReference type="RuleBase" id="RU361210"/>
    </source>
</evidence>
<comment type="function">
    <text evidence="7">PPIases accelerate the folding of proteins. It catalyzes the cis-trans isomerization of proline imidic peptide bonds in oligopeptides. Acts as a regulatory subunit for PP2A-like phosphatases modulating their activity or substrate specificity, probably by inducing a conformational change in the catalytic subunit, a direct target of the PPIase. Can reactivate inactive phosphatase PP2A-phosphatase methylesterase complexes (PP2Ai) in presence of ATP and Mg(2+) by dissociating the inactive form from the complex.</text>
</comment>
<dbReference type="Gene3D" id="1.20.120.1150">
    <property type="match status" value="1"/>
</dbReference>
<dbReference type="AlphaFoldDB" id="A0A316Z461"/>
<keyword evidence="6 8" id="KW-0413">Isomerase</keyword>
<dbReference type="GO" id="GO:0005634">
    <property type="term" value="C:nucleus"/>
    <property type="evidence" value="ECO:0007669"/>
    <property type="project" value="TreeGrafter"/>
</dbReference>
<comment type="subcellular location">
    <subcellularLocation>
        <location evidence="2 8">Cytoplasm</location>
    </subcellularLocation>
</comment>
<evidence type="ECO:0000256" key="5">
    <source>
        <dbReference type="ARBA" id="ARBA00023110"/>
    </source>
</evidence>
<dbReference type="PANTHER" id="PTHR10012">
    <property type="entry name" value="SERINE/THREONINE-PROTEIN PHOSPHATASE 2A REGULATORY SUBUNIT B"/>
    <property type="match status" value="1"/>
</dbReference>
<dbReference type="SUPFAM" id="SSF140984">
    <property type="entry name" value="PTPA-like"/>
    <property type="match status" value="1"/>
</dbReference>
<protein>
    <recommendedName>
        <fullName evidence="8">Serine/threonine-protein phosphatase 2A activator</fullName>
        <ecNumber evidence="8">5.2.1.8</ecNumber>
    </recommendedName>
    <alternativeName>
        <fullName evidence="8">Phosphotyrosyl phosphatase activator</fullName>
    </alternativeName>
</protein>
<dbReference type="STRING" id="58919.A0A316Z461"/>
<dbReference type="GeneID" id="37268617"/>
<evidence type="ECO:0000256" key="4">
    <source>
        <dbReference type="ARBA" id="ARBA00022490"/>
    </source>
</evidence>
<proteinExistence type="inferred from homology"/>
<dbReference type="GO" id="GO:0000159">
    <property type="term" value="C:protein phosphatase type 2A complex"/>
    <property type="evidence" value="ECO:0007669"/>
    <property type="project" value="TreeGrafter"/>
</dbReference>
<evidence type="ECO:0000256" key="2">
    <source>
        <dbReference type="ARBA" id="ARBA00004496"/>
    </source>
</evidence>
<dbReference type="InterPro" id="IPR004327">
    <property type="entry name" value="Phstyr_phstse_ac"/>
</dbReference>
<evidence type="ECO:0000256" key="1">
    <source>
        <dbReference type="ARBA" id="ARBA00000971"/>
    </source>
</evidence>
<comment type="similarity">
    <text evidence="3 8">Belongs to the PTPA-type PPIase family.</text>
</comment>
<dbReference type="CDD" id="cd04087">
    <property type="entry name" value="PTPA"/>
    <property type="match status" value="1"/>
</dbReference>
<sequence length="457" mass="49632">MSTSQLPPAPVLAAAAASAAEQPRAALDALAAKLRAPRSAPSAPDPRTQPLATRTVTPPASPPPAPAAPAETVPARFVPARKRIVSPKQLQRWEHSDACRELLAWITACNEAVVGRSLRDDVETSKAVEALLLILDRVRELVLATPADSSSSSRFGNPAFRTLHSKLGEASGTLHALIPDLPTAAVEEIGVYFCESWGNATRIDYGSGMELNFATWLFCLTKLGILSLERDAPAVVLRVFWRYVEVMRLIQSTYWLEPAGSHGVWGLDDYHFLPFLWGSAQLKDHKHLRPKCIHDAEIVEEFAPDYMYLACIRFINSIKTASLRWHSPMLDDISGVRAWRKVNEGMLKMYRAEVLLKLPIAQHIFFGSLLAFPPPAAGEAEDEQAGEEDAHGHVHPHAAKHGTGEGQAAGWGDCCGIPIPSVFAAAEEERRRAAGSRDVAVPGASVPGGAVRRVPFD</sequence>
<dbReference type="OrthoDB" id="16120at2759"/>
<keyword evidence="11" id="KW-1185">Reference proteome</keyword>
<dbReference type="GO" id="GO:0005737">
    <property type="term" value="C:cytoplasm"/>
    <property type="evidence" value="ECO:0007669"/>
    <property type="project" value="UniProtKB-SubCell"/>
</dbReference>
<dbReference type="InterPro" id="IPR037218">
    <property type="entry name" value="PTPA_sf"/>
</dbReference>
<feature type="region of interest" description="Disordered" evidence="9">
    <location>
        <begin position="29"/>
        <end position="71"/>
    </location>
</feature>
<evidence type="ECO:0000256" key="3">
    <source>
        <dbReference type="ARBA" id="ARBA00011019"/>
    </source>
</evidence>
<evidence type="ECO:0000256" key="6">
    <source>
        <dbReference type="ARBA" id="ARBA00023235"/>
    </source>
</evidence>
<name>A0A316Z461_9BASI</name>
<dbReference type="EMBL" id="KZ819307">
    <property type="protein sequence ID" value="PWN94985.1"/>
    <property type="molecule type" value="Genomic_DNA"/>
</dbReference>
<reference evidence="10 11" key="1">
    <citation type="journal article" date="2018" name="Mol. Biol. Evol.">
        <title>Broad Genomic Sampling Reveals a Smut Pathogenic Ancestry of the Fungal Clade Ustilaginomycotina.</title>
        <authorList>
            <person name="Kijpornyongpan T."/>
            <person name="Mondo S.J."/>
            <person name="Barry K."/>
            <person name="Sandor L."/>
            <person name="Lee J."/>
            <person name="Lipzen A."/>
            <person name="Pangilinan J."/>
            <person name="LaButti K."/>
            <person name="Hainaut M."/>
            <person name="Henrissat B."/>
            <person name="Grigoriev I.V."/>
            <person name="Spatafora J.W."/>
            <person name="Aime M.C."/>
        </authorList>
    </citation>
    <scope>NUCLEOTIDE SEQUENCE [LARGE SCALE GENOMIC DNA]</scope>
    <source>
        <strain evidence="10 11">MCA 4186</strain>
    </source>
</reference>
<dbReference type="GO" id="GO:0007052">
    <property type="term" value="P:mitotic spindle organization"/>
    <property type="evidence" value="ECO:0007669"/>
    <property type="project" value="TreeGrafter"/>
</dbReference>
<feature type="region of interest" description="Disordered" evidence="9">
    <location>
        <begin position="376"/>
        <end position="405"/>
    </location>
</feature>
<dbReference type="InterPro" id="IPR043170">
    <property type="entry name" value="PTPA_C_lid"/>
</dbReference>
<dbReference type="GO" id="GO:0003755">
    <property type="term" value="F:peptidyl-prolyl cis-trans isomerase activity"/>
    <property type="evidence" value="ECO:0007669"/>
    <property type="project" value="UniProtKB-KW"/>
</dbReference>
<evidence type="ECO:0000256" key="7">
    <source>
        <dbReference type="ARBA" id="ARBA00025287"/>
    </source>
</evidence>
<evidence type="ECO:0000313" key="10">
    <source>
        <dbReference type="EMBL" id="PWN94985.1"/>
    </source>
</evidence>
<dbReference type="FunFam" id="1.20.120.1150:FF:000002">
    <property type="entry name" value="Serine/threonine-protein phosphatase 2A activator"/>
    <property type="match status" value="1"/>
</dbReference>